<dbReference type="EMBL" id="NHNI01000001">
    <property type="protein sequence ID" value="OZY87448.1"/>
    <property type="molecule type" value="Genomic_DNA"/>
</dbReference>
<name>A0A266QC36_9GAMM</name>
<dbReference type="InterPro" id="IPR025351">
    <property type="entry name" value="Pvc16_N"/>
</dbReference>
<dbReference type="RefSeq" id="WP_094984853.1">
    <property type="nucleotide sequence ID" value="NZ_NHNI01000001.1"/>
</dbReference>
<sequence length="340" mass="37087">MALPDSSLYLACQSVADALSSGIQANSNNIKIHIGAPADVSNKPEEIRLNLFFYRIEPSGFQANSHPNEPWRIRLFVLISCMAVNGDDQGIEDLRLLGMVMSYLHEHPLLPEFAIGEQTLRLQAVFCPSTDEQINQIWSTQGDTTYRPSVIYEISLAPVMPITLRGVPPRVGFTGLESGADMQRRFDPFAGNLRGRAVTAAAVNGNNPAWTPVICWVNGDECLSALTLDVDLVEPADLNPQLWIAGLPGATVQLEWQLWQGDQWQTLAGGDLAISSAAITPSDIPLGLPTVNLPAITLDGQQRWQLLLYATRSYQAYSGAPALLLRSNPLLISLFRGSTP</sequence>
<comment type="caution">
    <text evidence="2">The sequence shown here is derived from an EMBL/GenBank/DDBJ whole genome shotgun (WGS) entry which is preliminary data.</text>
</comment>
<keyword evidence="3" id="KW-1185">Reference proteome</keyword>
<accession>A0A266QC36</accession>
<dbReference type="Proteomes" id="UP000216101">
    <property type="component" value="Unassembled WGS sequence"/>
</dbReference>
<dbReference type="Pfam" id="PF14065">
    <property type="entry name" value="Pvc16_N"/>
    <property type="match status" value="1"/>
</dbReference>
<organism evidence="2 3">
    <name type="scientific">Cellvibrio mixtus</name>
    <dbReference type="NCBI Taxonomy" id="39650"/>
    <lineage>
        <taxon>Bacteria</taxon>
        <taxon>Pseudomonadati</taxon>
        <taxon>Pseudomonadota</taxon>
        <taxon>Gammaproteobacteria</taxon>
        <taxon>Cellvibrionales</taxon>
        <taxon>Cellvibrionaceae</taxon>
        <taxon>Cellvibrio</taxon>
    </lineage>
</organism>
<proteinExistence type="predicted"/>
<evidence type="ECO:0000259" key="1">
    <source>
        <dbReference type="Pfam" id="PF14065"/>
    </source>
</evidence>
<feature type="domain" description="Pvc16 N-terminal" evidence="1">
    <location>
        <begin position="13"/>
        <end position="170"/>
    </location>
</feature>
<protein>
    <recommendedName>
        <fullName evidence="1">Pvc16 N-terminal domain-containing protein</fullName>
    </recommendedName>
</protein>
<evidence type="ECO:0000313" key="3">
    <source>
        <dbReference type="Proteomes" id="UP000216101"/>
    </source>
</evidence>
<gene>
    <name evidence="2" type="ORF">CBP51_10870</name>
</gene>
<evidence type="ECO:0000313" key="2">
    <source>
        <dbReference type="EMBL" id="OZY87448.1"/>
    </source>
</evidence>
<reference evidence="3" key="1">
    <citation type="submission" date="2017-05" db="EMBL/GenBank/DDBJ databases">
        <authorList>
            <person name="Barney B.M."/>
        </authorList>
    </citation>
    <scope>NUCLEOTIDE SEQUENCE [LARGE SCALE GENOMIC DNA]</scope>
    <source>
        <strain evidence="3">PSBB022</strain>
    </source>
</reference>
<dbReference type="AlphaFoldDB" id="A0A266QC36"/>